<keyword evidence="5 7" id="KW-0460">Magnesium</keyword>
<dbReference type="GO" id="GO:0008882">
    <property type="term" value="F:[glutamate-ammonia-ligase] adenylyltransferase activity"/>
    <property type="evidence" value="ECO:0007669"/>
    <property type="project" value="UniProtKB-EC"/>
</dbReference>
<comment type="cofactor">
    <cofactor evidence="7">
        <name>Mg(2+)</name>
        <dbReference type="ChEBI" id="CHEBI:18420"/>
    </cofactor>
</comment>
<evidence type="ECO:0000256" key="5">
    <source>
        <dbReference type="ARBA" id="ARBA00022842"/>
    </source>
</evidence>
<evidence type="ECO:0000256" key="2">
    <source>
        <dbReference type="ARBA" id="ARBA00022695"/>
    </source>
</evidence>
<evidence type="ECO:0000256" key="7">
    <source>
        <dbReference type="HAMAP-Rule" id="MF_00802"/>
    </source>
</evidence>
<organism evidence="10 11">
    <name type="scientific">Pelomonas aquatica</name>
    <dbReference type="NCBI Taxonomy" id="431058"/>
    <lineage>
        <taxon>Bacteria</taxon>
        <taxon>Pseudomonadati</taxon>
        <taxon>Pseudomonadota</taxon>
        <taxon>Betaproteobacteria</taxon>
        <taxon>Burkholderiales</taxon>
        <taxon>Sphaerotilaceae</taxon>
        <taxon>Roseateles</taxon>
    </lineage>
</organism>
<protein>
    <recommendedName>
        <fullName evidence="7">Bifunctional glutamine synthetase adenylyltransferase/adenylyl-removing enzyme</fullName>
    </recommendedName>
    <alternativeName>
        <fullName evidence="7">ATP:glutamine synthetase adenylyltransferase</fullName>
    </alternativeName>
    <alternativeName>
        <fullName evidence="7">ATase</fullName>
    </alternativeName>
    <domain>
        <recommendedName>
            <fullName evidence="7">Glutamine synthetase adenylyl-L-tyrosine phosphorylase</fullName>
            <ecNumber evidence="7">2.7.7.89</ecNumber>
        </recommendedName>
        <alternativeName>
            <fullName evidence="7">Adenylyl removase</fullName>
            <shortName evidence="7">AR</shortName>
            <shortName evidence="7">AT-N</shortName>
        </alternativeName>
    </domain>
    <domain>
        <recommendedName>
            <fullName evidence="7">Glutamine synthetase adenylyl transferase</fullName>
            <ecNumber evidence="7">2.7.7.42</ecNumber>
        </recommendedName>
        <alternativeName>
            <fullName evidence="7">Adenylyl transferase</fullName>
            <shortName evidence="7">AT</shortName>
            <shortName evidence="7">AT-C</shortName>
        </alternativeName>
    </domain>
</protein>
<evidence type="ECO:0000256" key="1">
    <source>
        <dbReference type="ARBA" id="ARBA00022679"/>
    </source>
</evidence>
<dbReference type="PANTHER" id="PTHR30621">
    <property type="entry name" value="GLUTAMINE SYNTHETASE ADENYLYLTRANSFERASE"/>
    <property type="match status" value="1"/>
</dbReference>
<evidence type="ECO:0000256" key="3">
    <source>
        <dbReference type="ARBA" id="ARBA00022741"/>
    </source>
</evidence>
<feature type="region of interest" description="Adenylyl removase" evidence="7">
    <location>
        <begin position="1"/>
        <end position="422"/>
    </location>
</feature>
<feature type="domain" description="PII-uridylyltransferase/Glutamine-synthetase adenylyltransferase" evidence="9">
    <location>
        <begin position="788"/>
        <end position="875"/>
    </location>
</feature>
<proteinExistence type="inferred from homology"/>
<keyword evidence="4 7" id="KW-0067">ATP-binding</keyword>
<dbReference type="Pfam" id="PF08335">
    <property type="entry name" value="GlnD_UR_UTase"/>
    <property type="match status" value="2"/>
</dbReference>
<gene>
    <name evidence="7" type="primary">glnE</name>
    <name evidence="10" type="ORF">J2X16_003914</name>
</gene>
<dbReference type="PANTHER" id="PTHR30621:SF0">
    <property type="entry name" value="BIFUNCTIONAL GLUTAMINE SYNTHETASE ADENYLYLTRANSFERASE_ADENYLYL-REMOVING ENZYME"/>
    <property type="match status" value="1"/>
</dbReference>
<comment type="similarity">
    <text evidence="7">Belongs to the GlnE family.</text>
</comment>
<dbReference type="SUPFAM" id="SSF81593">
    <property type="entry name" value="Nucleotidyltransferase substrate binding subunit/domain"/>
    <property type="match status" value="2"/>
</dbReference>
<comment type="caution">
    <text evidence="10">The sequence shown here is derived from an EMBL/GenBank/DDBJ whole genome shotgun (WGS) entry which is preliminary data.</text>
</comment>
<name>A0ABU1ZFY6_9BURK</name>
<dbReference type="InterPro" id="IPR023057">
    <property type="entry name" value="GlnE"/>
</dbReference>
<feature type="domain" description="PII-uridylyltransferase/Glutamine-synthetase adenylyltransferase" evidence="9">
    <location>
        <begin position="270"/>
        <end position="412"/>
    </location>
</feature>
<dbReference type="EMBL" id="JAVDXQ010000005">
    <property type="protein sequence ID" value="MDR7298551.1"/>
    <property type="molecule type" value="Genomic_DNA"/>
</dbReference>
<dbReference type="NCBIfam" id="NF008292">
    <property type="entry name" value="PRK11072.1"/>
    <property type="match status" value="1"/>
</dbReference>
<evidence type="ECO:0000259" key="9">
    <source>
        <dbReference type="Pfam" id="PF08335"/>
    </source>
</evidence>
<dbReference type="SUPFAM" id="SSF81301">
    <property type="entry name" value="Nucleotidyltransferase"/>
    <property type="match status" value="2"/>
</dbReference>
<dbReference type="InterPro" id="IPR005190">
    <property type="entry name" value="GlnE_rpt_dom"/>
</dbReference>
<sequence length="906" mass="99574">MSQLFPVVAEHSRYVQRVRRRYAAELALLQPGLPDRAVIAALIATLSAHRPLASALRVARHLVLERLAVLDIEQGASVTDITAAMTHLAEVTLDLALVDARKELDALHGEPRTAEGGDIAFWVLGMGKLGARELNVSSDIDLIYVYEDDGATQGARPISAHEYFSAVAKRLYALIGDVTDDGQVFRVDLALRPNGKSGPPVVSLGMLEEYFLVQGREWERFAWLKSRVVAPLSGMGAPGDARTLALRDLVTPFVYRRYLDYGVFEGLRQLHGKIRNEAKARAAGRPERANDVKLSRGGIREIEFIVQLLQVVRGGQFPEIRTRSTVKALAQLAAGGLMKEETAHRLSEAYVFLRRVEHRIQFLDDQQTHCLPQGDADLAWIAASLGLKCSREACDLFEQLGEVRELVATEFDALLHEGGKPPGGCKGGQCGGPKPAVDGEDFLNGLPAPLAAAVRALADTPRVQGLREESRQRLAKLFHRAAQAVAAEECSLDAALRFVDWVGPLLRRESYLALLVERPAVQQRLLRLLGLARWPMRYLMQHPGVIDELADPLLLQARFSAQAFIADLLDREQGWARSGQADEEALLDTLRRAHHAEVFRTLVRDVEGRISVEQVADDLSLLADAVLQVAIDWAWARFGKAHREQPRLAVIAYGKLGGKELGYGGDLDVVFVFDDDDENAAEIYGAFVRRLITWLTLRTAAGELFDIDTALRPNGNSGLLVTSLAHFEAYQTGRGSNTAWTWEHQAITRARFCAGDAGLAERCENVRRQVLTAPRDAAALKREVQAMREKVRAARPVRDGLFDVKHSEGGMMDAEFALQTLVLANGAGHPELLDNLGNIALLQRCEAVGLLPVGVGVDAANAYRELRRVQHRARLDEQSTALDAASAAPLTVHRDAVRALWLAVFG</sequence>
<evidence type="ECO:0000313" key="10">
    <source>
        <dbReference type="EMBL" id="MDR7298551.1"/>
    </source>
</evidence>
<comment type="catalytic activity">
    <reaction evidence="7">
        <text>[glutamine synthetase]-O(4)-(5'-adenylyl)-L-tyrosine + phosphate = [glutamine synthetase]-L-tyrosine + ADP</text>
        <dbReference type="Rhea" id="RHEA:43716"/>
        <dbReference type="Rhea" id="RHEA-COMP:10660"/>
        <dbReference type="Rhea" id="RHEA-COMP:10661"/>
        <dbReference type="ChEBI" id="CHEBI:43474"/>
        <dbReference type="ChEBI" id="CHEBI:46858"/>
        <dbReference type="ChEBI" id="CHEBI:83624"/>
        <dbReference type="ChEBI" id="CHEBI:456216"/>
        <dbReference type="EC" id="2.7.7.89"/>
    </reaction>
</comment>
<feature type="domain" description="Glutamate-ammonia ligase adenylyltransferase repeated" evidence="8">
    <location>
        <begin position="523"/>
        <end position="764"/>
    </location>
</feature>
<keyword evidence="3 7" id="KW-0547">Nucleotide-binding</keyword>
<dbReference type="RefSeq" id="WP_310347571.1">
    <property type="nucleotide sequence ID" value="NZ_JAVDXQ010000005.1"/>
</dbReference>
<accession>A0ABU1ZFY6</accession>
<dbReference type="HAMAP" id="MF_00802">
    <property type="entry name" value="GlnE"/>
    <property type="match status" value="1"/>
</dbReference>
<evidence type="ECO:0000256" key="4">
    <source>
        <dbReference type="ARBA" id="ARBA00022840"/>
    </source>
</evidence>
<keyword evidence="1 7" id="KW-0808">Transferase</keyword>
<keyword evidence="11" id="KW-1185">Reference proteome</keyword>
<feature type="region of interest" description="Adenylyl transferase" evidence="7">
    <location>
        <begin position="427"/>
        <end position="906"/>
    </location>
</feature>
<reference evidence="10 11" key="1">
    <citation type="submission" date="2023-07" db="EMBL/GenBank/DDBJ databases">
        <title>Sorghum-associated microbial communities from plants grown in Nebraska, USA.</title>
        <authorList>
            <person name="Schachtman D."/>
        </authorList>
    </citation>
    <scope>NUCLEOTIDE SEQUENCE [LARGE SCALE GENOMIC DNA]</scope>
    <source>
        <strain evidence="10 11">BE310</strain>
    </source>
</reference>
<dbReference type="InterPro" id="IPR013546">
    <property type="entry name" value="PII_UdlTrfase/GS_AdlTrfase"/>
</dbReference>
<comment type="catalytic activity">
    <reaction evidence="7">
        <text>[glutamine synthetase]-L-tyrosine + ATP = [glutamine synthetase]-O(4)-(5'-adenylyl)-L-tyrosine + diphosphate</text>
        <dbReference type="Rhea" id="RHEA:18589"/>
        <dbReference type="Rhea" id="RHEA-COMP:10660"/>
        <dbReference type="Rhea" id="RHEA-COMP:10661"/>
        <dbReference type="ChEBI" id="CHEBI:30616"/>
        <dbReference type="ChEBI" id="CHEBI:33019"/>
        <dbReference type="ChEBI" id="CHEBI:46858"/>
        <dbReference type="ChEBI" id="CHEBI:83624"/>
        <dbReference type="EC" id="2.7.7.42"/>
    </reaction>
</comment>
<dbReference type="Proteomes" id="UP001180536">
    <property type="component" value="Unassembled WGS sequence"/>
</dbReference>
<dbReference type="CDD" id="cd05401">
    <property type="entry name" value="NT_GlnE_GlnD_like"/>
    <property type="match status" value="2"/>
</dbReference>
<feature type="domain" description="Glutamate-ammonia ligase adenylyltransferase repeated" evidence="8">
    <location>
        <begin position="40"/>
        <end position="230"/>
    </location>
</feature>
<dbReference type="EC" id="2.7.7.42" evidence="7"/>
<comment type="function">
    <text evidence="7">Involved in the regulation of glutamine synthetase GlnA, a key enzyme in the process to assimilate ammonia. When cellular nitrogen levels are high, the C-terminal adenylyl transferase (AT) inactivates GlnA by covalent transfer of an adenylyl group from ATP to specific tyrosine residue of GlnA, thus reducing its activity. Conversely, when nitrogen levels are low, the N-terminal adenylyl removase (AR) activates GlnA by removing the adenylyl group by phosphorolysis, increasing its activity. The regulatory region of GlnE binds the signal transduction protein PII (GlnB) which indicates the nitrogen status of the cell.</text>
</comment>
<evidence type="ECO:0000256" key="6">
    <source>
        <dbReference type="ARBA" id="ARBA00023268"/>
    </source>
</evidence>
<dbReference type="Gene3D" id="1.20.120.1510">
    <property type="match status" value="1"/>
</dbReference>
<dbReference type="Gene3D" id="1.20.120.330">
    <property type="entry name" value="Nucleotidyltransferases domain 2"/>
    <property type="match status" value="2"/>
</dbReference>
<keyword evidence="6 7" id="KW-0511">Multifunctional enzyme</keyword>
<dbReference type="Gene3D" id="3.30.460.10">
    <property type="entry name" value="Beta Polymerase, domain 2"/>
    <property type="match status" value="2"/>
</dbReference>
<dbReference type="InterPro" id="IPR043519">
    <property type="entry name" value="NT_sf"/>
</dbReference>
<evidence type="ECO:0000259" key="8">
    <source>
        <dbReference type="Pfam" id="PF03710"/>
    </source>
</evidence>
<dbReference type="EC" id="2.7.7.89" evidence="7"/>
<dbReference type="Pfam" id="PF03710">
    <property type="entry name" value="GlnE"/>
    <property type="match status" value="2"/>
</dbReference>
<evidence type="ECO:0000313" key="11">
    <source>
        <dbReference type="Proteomes" id="UP001180536"/>
    </source>
</evidence>
<keyword evidence="2 7" id="KW-0548">Nucleotidyltransferase</keyword>